<evidence type="ECO:0000313" key="2">
    <source>
        <dbReference type="Proteomes" id="UP000193933"/>
    </source>
</evidence>
<dbReference type="AlphaFoldDB" id="A0A1X1BZ55"/>
<protein>
    <submittedName>
        <fullName evidence="1">Uncharacterized protein</fullName>
    </submittedName>
</protein>
<dbReference type="Proteomes" id="UP000193933">
    <property type="component" value="Unassembled WGS sequence"/>
</dbReference>
<gene>
    <name evidence="1" type="ORF">HA41_05865</name>
</gene>
<name>A0A1X1BZ55_9GAMM</name>
<sequence length="360" mass="42820">MDWISVTVRYINNYPEISKDMDVKAMQIYSLISSIDIIHESLTQLHRVIVDGNMKSWPFKGRSQIFNNKVKHLSHCDDDDYFREIRAIFGAHPTALKGEQGERMFASWPHDHSFQGEDFTVNLYSNIPDKKDIHFGIYIKELLEYAKERYEYLFELERLLSLLFQKYCLELETKVIPQTHNTLDEIRLLSEENEERLGSDYYHGILWELDILFSAELSEPHLKSEEQEYKDELLQLVNEIRKNIQSMNMVDLEYDYLLPGSLPKNHLQYDISKVLTSISNDRYDPLLRMYVKNFNEYSNNHYDFKLSESINVIYLKIKLMIYATIKKKCLIEWTLLQWKYRVLLYYSDSFTQSGASAINM</sequence>
<dbReference type="EMBL" id="MLFN01000010">
    <property type="protein sequence ID" value="ORM54298.1"/>
    <property type="molecule type" value="Genomic_DNA"/>
</dbReference>
<keyword evidence="2" id="KW-1185">Reference proteome</keyword>
<comment type="caution">
    <text evidence="1">The sequence shown here is derived from an EMBL/GenBank/DDBJ whole genome shotgun (WGS) entry which is preliminary data.</text>
</comment>
<proteinExistence type="predicted"/>
<evidence type="ECO:0000313" key="1">
    <source>
        <dbReference type="EMBL" id="ORM54298.1"/>
    </source>
</evidence>
<organism evidence="1 2">
    <name type="scientific">Pantoea conspicua</name>
    <dbReference type="NCBI Taxonomy" id="472705"/>
    <lineage>
        <taxon>Bacteria</taxon>
        <taxon>Pseudomonadati</taxon>
        <taxon>Pseudomonadota</taxon>
        <taxon>Gammaproteobacteria</taxon>
        <taxon>Enterobacterales</taxon>
        <taxon>Erwiniaceae</taxon>
        <taxon>Pantoea</taxon>
    </lineage>
</organism>
<accession>A0A1X1BZ55</accession>
<reference evidence="1 2" key="1">
    <citation type="journal article" date="2017" name="Antonie Van Leeuwenhoek">
        <title>Phylogenomic resolution of the bacterial genus Pantoea and its relationship with Erwinia and Tatumella.</title>
        <authorList>
            <person name="Palmer M."/>
            <person name="Steenkamp E.T."/>
            <person name="Coetzee M.P."/>
            <person name="Chan W.Y."/>
            <person name="van Zyl E."/>
            <person name="De Maayer P."/>
            <person name="Coutinho T.A."/>
            <person name="Blom J."/>
            <person name="Smits T.H."/>
            <person name="Duffy B."/>
            <person name="Venter S.N."/>
        </authorList>
    </citation>
    <scope>NUCLEOTIDE SEQUENCE [LARGE SCALE GENOMIC DNA]</scope>
    <source>
        <strain evidence="1 2">LMG 24534</strain>
    </source>
</reference>